<dbReference type="PANTHER" id="PTHR40572">
    <property type="entry name" value="PROTEIN BAX"/>
    <property type="match status" value="1"/>
</dbReference>
<comment type="caution">
    <text evidence="2">The sequence shown here is derived from an EMBL/GenBank/DDBJ whole genome shotgun (WGS) entry which is preliminary data.</text>
</comment>
<reference evidence="2 3" key="1">
    <citation type="journal article" date="2007" name="Proc. Natl. Acad. Sci. U.S.A.">
        <title>Characterization of a marine gammaproteobacterium capable of aerobic anoxygenic photosynthesis.</title>
        <authorList>
            <person name="Fuchs B.M."/>
            <person name="Spring S."/>
            <person name="Teeling H."/>
            <person name="Quast C."/>
            <person name="Wulf J."/>
            <person name="Schattenhofer M."/>
            <person name="Yan S."/>
            <person name="Ferriera S."/>
            <person name="Johnson J."/>
            <person name="Glockner F.O."/>
            <person name="Amann R."/>
        </authorList>
    </citation>
    <scope>NUCLEOTIDE SEQUENCE [LARGE SCALE GENOMIC DNA]</scope>
    <source>
        <strain evidence="2">KT71</strain>
    </source>
</reference>
<dbReference type="InterPro" id="IPR053195">
    <property type="entry name" value="Bax-like"/>
</dbReference>
<protein>
    <submittedName>
        <fullName evidence="2">Putative FlgJ-related protein</fullName>
    </submittedName>
</protein>
<dbReference type="EMBL" id="AAOA02000003">
    <property type="protein sequence ID" value="EAQ98848.1"/>
    <property type="molecule type" value="Genomic_DNA"/>
</dbReference>
<evidence type="ECO:0000313" key="2">
    <source>
        <dbReference type="EMBL" id="EAQ98848.1"/>
    </source>
</evidence>
<dbReference type="PANTHER" id="PTHR40572:SF1">
    <property type="entry name" value="PROTEIN BAX"/>
    <property type="match status" value="1"/>
</dbReference>
<dbReference type="AlphaFoldDB" id="A4A4X7"/>
<name>A4A4X7_9GAMM</name>
<dbReference type="InterPro" id="IPR002901">
    <property type="entry name" value="MGlyc_endo_b_GlcNAc-like_dom"/>
</dbReference>
<dbReference type="OrthoDB" id="9788155at2"/>
<dbReference type="HOGENOM" id="CLU_061344_1_0_6"/>
<proteinExistence type="predicted"/>
<dbReference type="Gene3D" id="1.10.530.10">
    <property type="match status" value="1"/>
</dbReference>
<dbReference type="eggNOG" id="COG2992">
    <property type="taxonomic scope" value="Bacteria"/>
</dbReference>
<dbReference type="STRING" id="314285.KT71_09482"/>
<organism evidence="2 3">
    <name type="scientific">Congregibacter litoralis KT71</name>
    <dbReference type="NCBI Taxonomy" id="314285"/>
    <lineage>
        <taxon>Bacteria</taxon>
        <taxon>Pseudomonadati</taxon>
        <taxon>Pseudomonadota</taxon>
        <taxon>Gammaproteobacteria</taxon>
        <taxon>Cellvibrionales</taxon>
        <taxon>Halieaceae</taxon>
        <taxon>Congregibacter</taxon>
    </lineage>
</organism>
<keyword evidence="3" id="KW-1185">Reference proteome</keyword>
<dbReference type="Pfam" id="PF01832">
    <property type="entry name" value="Glucosaminidase"/>
    <property type="match status" value="1"/>
</dbReference>
<evidence type="ECO:0000259" key="1">
    <source>
        <dbReference type="Pfam" id="PF01832"/>
    </source>
</evidence>
<accession>A4A4X7</accession>
<dbReference type="Proteomes" id="UP000019205">
    <property type="component" value="Chromosome"/>
</dbReference>
<dbReference type="RefSeq" id="WP_008294327.1">
    <property type="nucleotide sequence ID" value="NZ_CM002299.1"/>
</dbReference>
<dbReference type="GO" id="GO:0004040">
    <property type="term" value="F:amidase activity"/>
    <property type="evidence" value="ECO:0007669"/>
    <property type="project" value="InterPro"/>
</dbReference>
<reference evidence="2 3" key="2">
    <citation type="journal article" date="2009" name="PLoS ONE">
        <title>The photosynthetic apparatus and its regulation in the aerobic gammaproteobacterium Congregibacter litoralis gen. nov., sp. nov.</title>
        <authorList>
            <person name="Spring S."/>
            <person name="Lunsdorf H."/>
            <person name="Fuchs B.M."/>
            <person name="Tindall B.J."/>
        </authorList>
    </citation>
    <scope>NUCLEOTIDE SEQUENCE [LARGE SCALE GENOMIC DNA]</scope>
    <source>
        <strain evidence="2">KT71</strain>
    </source>
</reference>
<evidence type="ECO:0000313" key="3">
    <source>
        <dbReference type="Proteomes" id="UP000019205"/>
    </source>
</evidence>
<gene>
    <name evidence="2" type="ORF">KT71_09482</name>
</gene>
<sequence length="251" mass="28086">MTSSCFPQKTLILAAFCILFTACGGHRDKLPDLAAIDDVSRMKATFYDYLAPIVMEQNTRILKQRADLGEIRAMLEAGDSPGWFQRRSLKALAQEYEVEWDRDEPGAVADRLWRRVDVIPEDLALAQAAKESGWGRSRFAVEVNNLFGHWCYQPGCGVVPARRTASGTHEVAAFDSVSESVRRYMNNLNTHERYAPMRRLRLQRRSSDKPITGAALAPGLEAYSQRGAPYVQELLSMMSQNQALLDEATAG</sequence>
<feature type="domain" description="Mannosyl-glycoprotein endo-beta-N-acetylglucosamidase-like" evidence="1">
    <location>
        <begin position="108"/>
        <end position="242"/>
    </location>
</feature>